<keyword evidence="2" id="KW-1185">Reference proteome</keyword>
<protein>
    <submittedName>
        <fullName evidence="1">Uncharacterized protein</fullName>
    </submittedName>
</protein>
<dbReference type="EMBL" id="BGPR01013846">
    <property type="protein sequence ID" value="GBN62529.1"/>
    <property type="molecule type" value="Genomic_DNA"/>
</dbReference>
<dbReference type="OrthoDB" id="6436830at2759"/>
<sequence length="195" mass="21963">MSTVSYEAVFAISGFTPIDIYIVHNRDFNIATETFIANNQDVCLPLSKMSHNSSLSPINLVSYYKNIENKFPVVCFTDSSKINSKACLSFIVFQDHIESEVYQFRIGDECSVFHAELLCIAQALNRILTNETLYSNFLICSDSLFSLYALNCITSPNRLIVKTQTNMSILQGRGVQVFFSFVQSNIGIYGNERAD</sequence>
<dbReference type="SUPFAM" id="SSF53098">
    <property type="entry name" value="Ribonuclease H-like"/>
    <property type="match status" value="1"/>
</dbReference>
<evidence type="ECO:0000313" key="1">
    <source>
        <dbReference type="EMBL" id="GBN62529.1"/>
    </source>
</evidence>
<dbReference type="GO" id="GO:0003676">
    <property type="term" value="F:nucleic acid binding"/>
    <property type="evidence" value="ECO:0007669"/>
    <property type="project" value="InterPro"/>
</dbReference>
<organism evidence="1 2">
    <name type="scientific">Araneus ventricosus</name>
    <name type="common">Orbweaver spider</name>
    <name type="synonym">Epeira ventricosa</name>
    <dbReference type="NCBI Taxonomy" id="182803"/>
    <lineage>
        <taxon>Eukaryota</taxon>
        <taxon>Metazoa</taxon>
        <taxon>Ecdysozoa</taxon>
        <taxon>Arthropoda</taxon>
        <taxon>Chelicerata</taxon>
        <taxon>Arachnida</taxon>
        <taxon>Araneae</taxon>
        <taxon>Araneomorphae</taxon>
        <taxon>Entelegynae</taxon>
        <taxon>Araneoidea</taxon>
        <taxon>Araneidae</taxon>
        <taxon>Araneus</taxon>
    </lineage>
</organism>
<proteinExistence type="predicted"/>
<dbReference type="AlphaFoldDB" id="A0A4Y2QGW2"/>
<dbReference type="Proteomes" id="UP000499080">
    <property type="component" value="Unassembled WGS sequence"/>
</dbReference>
<accession>A0A4Y2QGW2</accession>
<reference evidence="1 2" key="1">
    <citation type="journal article" date="2019" name="Sci. Rep.">
        <title>Orb-weaving spider Araneus ventricosus genome elucidates the spidroin gene catalogue.</title>
        <authorList>
            <person name="Kono N."/>
            <person name="Nakamura H."/>
            <person name="Ohtoshi R."/>
            <person name="Moran D.A.P."/>
            <person name="Shinohara A."/>
            <person name="Yoshida Y."/>
            <person name="Fujiwara M."/>
            <person name="Mori M."/>
            <person name="Tomita M."/>
            <person name="Arakawa K."/>
        </authorList>
    </citation>
    <scope>NUCLEOTIDE SEQUENCE [LARGE SCALE GENOMIC DNA]</scope>
</reference>
<dbReference type="InterPro" id="IPR036397">
    <property type="entry name" value="RNaseH_sf"/>
</dbReference>
<comment type="caution">
    <text evidence="1">The sequence shown here is derived from an EMBL/GenBank/DDBJ whole genome shotgun (WGS) entry which is preliminary data.</text>
</comment>
<gene>
    <name evidence="1" type="ORF">AVEN_161447_1</name>
</gene>
<evidence type="ECO:0000313" key="2">
    <source>
        <dbReference type="Proteomes" id="UP000499080"/>
    </source>
</evidence>
<dbReference type="CDD" id="cd09276">
    <property type="entry name" value="Rnase_HI_RT_non_LTR"/>
    <property type="match status" value="1"/>
</dbReference>
<dbReference type="Gene3D" id="3.30.420.10">
    <property type="entry name" value="Ribonuclease H-like superfamily/Ribonuclease H"/>
    <property type="match status" value="1"/>
</dbReference>
<dbReference type="InterPro" id="IPR012337">
    <property type="entry name" value="RNaseH-like_sf"/>
</dbReference>
<name>A0A4Y2QGW2_ARAVE</name>